<evidence type="ECO:0000313" key="3">
    <source>
        <dbReference type="EMBL" id="MET4724626.1"/>
    </source>
</evidence>
<dbReference type="EMBL" id="JBEPTQ010000002">
    <property type="protein sequence ID" value="MET4724626.1"/>
    <property type="molecule type" value="Genomic_DNA"/>
</dbReference>
<dbReference type="Proteomes" id="UP000181962">
    <property type="component" value="Chromosome"/>
</dbReference>
<dbReference type="GeneID" id="46496141"/>
<evidence type="ECO:0000313" key="4">
    <source>
        <dbReference type="Proteomes" id="UP000030377"/>
    </source>
</evidence>
<protein>
    <submittedName>
        <fullName evidence="2">Uncharacterized protein</fullName>
    </submittedName>
</protein>
<evidence type="ECO:0000313" key="6">
    <source>
        <dbReference type="Proteomes" id="UP001549291"/>
    </source>
</evidence>
<keyword evidence="6" id="KW-1185">Reference proteome</keyword>
<name>A0A0A3XIH2_BRAJP</name>
<dbReference type="KEGG" id="bjp:RN69_37490"/>
<dbReference type="EMBL" id="CP017637">
    <property type="protein sequence ID" value="APG14693.1"/>
    <property type="molecule type" value="Genomic_DNA"/>
</dbReference>
<dbReference type="AlphaFoldDB" id="A0A0A3XIH2"/>
<dbReference type="Proteomes" id="UP000030377">
    <property type="component" value="Unassembled WGS sequence"/>
</dbReference>
<dbReference type="Proteomes" id="UP001549291">
    <property type="component" value="Unassembled WGS sequence"/>
</dbReference>
<sequence>MLVYADVVLMNLQYAPALLQKGETPAAAPQEMLRIFETITSEHDVGLFRRFEIMRYRHVKRGIPIRT</sequence>
<proteinExistence type="predicted"/>
<reference evidence="1 5" key="2">
    <citation type="submission" date="2016-11" db="EMBL/GenBank/DDBJ databases">
        <title>Complete Genome Sequence of Bradyrhizobium sp. strain J5, an isolated from soybean nodule in Hokkaido.</title>
        <authorList>
            <person name="Kanehara K."/>
        </authorList>
    </citation>
    <scope>NUCLEOTIDE SEQUENCE [LARGE SCALE GENOMIC DNA]</scope>
    <source>
        <strain evidence="1 5">J5</strain>
    </source>
</reference>
<evidence type="ECO:0000313" key="1">
    <source>
        <dbReference type="EMBL" id="APG14693.1"/>
    </source>
</evidence>
<gene>
    <name evidence="3" type="ORF">ABIF63_008732</name>
    <name evidence="1" type="ORF">BKD09_40710</name>
    <name evidence="2" type="ORF">MA20_40700</name>
</gene>
<accession>A0A0A3XIH2</accession>
<organism evidence="2 4">
    <name type="scientific">Bradyrhizobium japonicum</name>
    <dbReference type="NCBI Taxonomy" id="375"/>
    <lineage>
        <taxon>Bacteria</taxon>
        <taxon>Pseudomonadati</taxon>
        <taxon>Pseudomonadota</taxon>
        <taxon>Alphaproteobacteria</taxon>
        <taxon>Hyphomicrobiales</taxon>
        <taxon>Nitrobacteraceae</taxon>
        <taxon>Bradyrhizobium</taxon>
    </lineage>
</organism>
<reference evidence="2 4" key="1">
    <citation type="submission" date="2014-09" db="EMBL/GenBank/DDBJ databases">
        <title>Draft genome of Bradyrhizobium japonicum Is-34.</title>
        <authorList>
            <person name="Tsurumaru H."/>
            <person name="Yamakawa T."/>
            <person name="Hashimoto S."/>
            <person name="Okizaki K."/>
            <person name="Kanesaki Y."/>
            <person name="Yoshikawa H."/>
            <person name="Yajima S."/>
        </authorList>
    </citation>
    <scope>NUCLEOTIDE SEQUENCE [LARGE SCALE GENOMIC DNA]</scope>
    <source>
        <strain evidence="2 4">Is-34</strain>
    </source>
</reference>
<reference evidence="3 6" key="3">
    <citation type="submission" date="2024-06" db="EMBL/GenBank/DDBJ databases">
        <title>Genomic Encyclopedia of Type Strains, Phase V (KMG-V): Genome sequencing to study the core and pangenomes of soil and plant-associated prokaryotes.</title>
        <authorList>
            <person name="Whitman W."/>
        </authorList>
    </citation>
    <scope>NUCLEOTIDE SEQUENCE [LARGE SCALE GENOMIC DNA]</scope>
    <source>
        <strain evidence="3 6">USDA 160</strain>
    </source>
</reference>
<dbReference type="PATRIC" id="fig|375.37.peg.7417"/>
<evidence type="ECO:0000313" key="2">
    <source>
        <dbReference type="EMBL" id="KGT74115.1"/>
    </source>
</evidence>
<dbReference type="EMBL" id="JRPN01000036">
    <property type="protein sequence ID" value="KGT74115.1"/>
    <property type="molecule type" value="Genomic_DNA"/>
</dbReference>
<dbReference type="STRING" id="375.BKD09_RS40710"/>
<dbReference type="RefSeq" id="WP_014497739.1">
    <property type="nucleotide sequence ID" value="NZ_BJNK01000048.1"/>
</dbReference>
<evidence type="ECO:0000313" key="5">
    <source>
        <dbReference type="Proteomes" id="UP000181962"/>
    </source>
</evidence>